<keyword evidence="2" id="KW-0472">Membrane</keyword>
<evidence type="ECO:0000256" key="3">
    <source>
        <dbReference type="SAM" id="SignalP"/>
    </source>
</evidence>
<evidence type="ECO:0000256" key="1">
    <source>
        <dbReference type="SAM" id="MobiDB-lite"/>
    </source>
</evidence>
<sequence length="601" mass="68431">MSHQAFILLVVCLVPSTFGLLDWIFGSDTSNNDGKLRGLIPKNANFEMQSTDEQFLTEFSKYLMETEMESQLGLCFHKVIYRYTAKRKCSQMIEEEMSKLAVHLLNCQSQSENRPIFTCTDTMTLGQCTENMDGSTWNAYHLMNNRARAMCYATQQQHFRKMTEMAVTKLALSAKSQLQAMDNLEKGQETLHSLTTDTVQKLYESQQDLLGTHRELQIAHQDVMEHVSSNIDNLMKEKSLIAAGNKELADMTESIKNKLELTTSTLTEQDSDQKKNHRQIMEDLNGIHVKAQEALSKLDNSSKYFLKNHKEMMVHYQLLYENIIKINSTVENLLSTVSAMQEKLDKKIGWFTHILGATDEKLSFLLVLGQHIGYFLVMALVVSFLQIPRFSRLTMLMGVIASSILELQFECTIGFQQLTAFCLAIIGGNCLYHIWRQKNMTTSQRLFALKDTTHVRGDNSLYTEYTVEDLRELNTTLQRLSHSLNDNLHEMSLRDRDGQTPVVRTPENNIPTPRPDSSTMPDDLEHVRRYINELDDRLSTSSRPSATPIPSTSFRHASRSSTPLSTTSSRCIGTTRSGTPCRLQSPPGHDFCHRHRQGQGS</sequence>
<evidence type="ECO:0000313" key="5">
    <source>
        <dbReference type="Proteomes" id="UP000242188"/>
    </source>
</evidence>
<feature type="compositionally biased region" description="Polar residues" evidence="1">
    <location>
        <begin position="539"/>
        <end position="555"/>
    </location>
</feature>
<feature type="transmembrane region" description="Helical" evidence="2">
    <location>
        <begin position="362"/>
        <end position="385"/>
    </location>
</feature>
<dbReference type="InterPro" id="IPR040346">
    <property type="entry name" value="GEX1/Brambleberry"/>
</dbReference>
<dbReference type="STRING" id="6573.A0A210PTM9"/>
<keyword evidence="2" id="KW-0812">Transmembrane</keyword>
<feature type="compositionally biased region" description="Polar residues" evidence="1">
    <location>
        <begin position="506"/>
        <end position="520"/>
    </location>
</feature>
<feature type="region of interest" description="Disordered" evidence="1">
    <location>
        <begin position="534"/>
        <end position="601"/>
    </location>
</feature>
<gene>
    <name evidence="4" type="ORF">KP79_PYT21774</name>
</gene>
<dbReference type="PANTHER" id="PTHR33538:SF1">
    <property type="entry name" value="PROTEIN BRAMBLEBERRY"/>
    <property type="match status" value="1"/>
</dbReference>
<accession>A0A210PTM9</accession>
<keyword evidence="2" id="KW-1133">Transmembrane helix</keyword>
<feature type="region of interest" description="Disordered" evidence="1">
    <location>
        <begin position="494"/>
        <end position="522"/>
    </location>
</feature>
<protein>
    <submittedName>
        <fullName evidence="4">Protein brambleberry</fullName>
    </submittedName>
</protein>
<feature type="compositionally biased region" description="Low complexity" evidence="1">
    <location>
        <begin position="559"/>
        <end position="570"/>
    </location>
</feature>
<name>A0A210PTM9_MIZYE</name>
<feature type="transmembrane region" description="Helical" evidence="2">
    <location>
        <begin position="415"/>
        <end position="435"/>
    </location>
</feature>
<keyword evidence="3" id="KW-0732">Signal</keyword>
<dbReference type="EMBL" id="NEDP02005506">
    <property type="protein sequence ID" value="OWF39851.1"/>
    <property type="molecule type" value="Genomic_DNA"/>
</dbReference>
<dbReference type="PANTHER" id="PTHR33538">
    <property type="entry name" value="PROTEIN GAMETE EXPRESSED 1"/>
    <property type="match status" value="1"/>
</dbReference>
<feature type="signal peptide" evidence="3">
    <location>
        <begin position="1"/>
        <end position="19"/>
    </location>
</feature>
<evidence type="ECO:0000313" key="4">
    <source>
        <dbReference type="EMBL" id="OWF39851.1"/>
    </source>
</evidence>
<comment type="caution">
    <text evidence="4">The sequence shown here is derived from an EMBL/GenBank/DDBJ whole genome shotgun (WGS) entry which is preliminary data.</text>
</comment>
<organism evidence="4 5">
    <name type="scientific">Mizuhopecten yessoensis</name>
    <name type="common">Japanese scallop</name>
    <name type="synonym">Patinopecten yessoensis</name>
    <dbReference type="NCBI Taxonomy" id="6573"/>
    <lineage>
        <taxon>Eukaryota</taxon>
        <taxon>Metazoa</taxon>
        <taxon>Spiralia</taxon>
        <taxon>Lophotrochozoa</taxon>
        <taxon>Mollusca</taxon>
        <taxon>Bivalvia</taxon>
        <taxon>Autobranchia</taxon>
        <taxon>Pteriomorphia</taxon>
        <taxon>Pectinida</taxon>
        <taxon>Pectinoidea</taxon>
        <taxon>Pectinidae</taxon>
        <taxon>Mizuhopecten</taxon>
    </lineage>
</organism>
<feature type="compositionally biased region" description="Basic residues" evidence="1">
    <location>
        <begin position="592"/>
        <end position="601"/>
    </location>
</feature>
<keyword evidence="5" id="KW-1185">Reference proteome</keyword>
<reference evidence="4 5" key="1">
    <citation type="journal article" date="2017" name="Nat. Ecol. Evol.">
        <title>Scallop genome provides insights into evolution of bilaterian karyotype and development.</title>
        <authorList>
            <person name="Wang S."/>
            <person name="Zhang J."/>
            <person name="Jiao W."/>
            <person name="Li J."/>
            <person name="Xun X."/>
            <person name="Sun Y."/>
            <person name="Guo X."/>
            <person name="Huan P."/>
            <person name="Dong B."/>
            <person name="Zhang L."/>
            <person name="Hu X."/>
            <person name="Sun X."/>
            <person name="Wang J."/>
            <person name="Zhao C."/>
            <person name="Wang Y."/>
            <person name="Wang D."/>
            <person name="Huang X."/>
            <person name="Wang R."/>
            <person name="Lv J."/>
            <person name="Li Y."/>
            <person name="Zhang Z."/>
            <person name="Liu B."/>
            <person name="Lu W."/>
            <person name="Hui Y."/>
            <person name="Liang J."/>
            <person name="Zhou Z."/>
            <person name="Hou R."/>
            <person name="Li X."/>
            <person name="Liu Y."/>
            <person name="Li H."/>
            <person name="Ning X."/>
            <person name="Lin Y."/>
            <person name="Zhao L."/>
            <person name="Xing Q."/>
            <person name="Dou J."/>
            <person name="Li Y."/>
            <person name="Mao J."/>
            <person name="Guo H."/>
            <person name="Dou H."/>
            <person name="Li T."/>
            <person name="Mu C."/>
            <person name="Jiang W."/>
            <person name="Fu Q."/>
            <person name="Fu X."/>
            <person name="Miao Y."/>
            <person name="Liu J."/>
            <person name="Yu Q."/>
            <person name="Li R."/>
            <person name="Liao H."/>
            <person name="Li X."/>
            <person name="Kong Y."/>
            <person name="Jiang Z."/>
            <person name="Chourrout D."/>
            <person name="Li R."/>
            <person name="Bao Z."/>
        </authorList>
    </citation>
    <scope>NUCLEOTIDE SEQUENCE [LARGE SCALE GENOMIC DNA]</scope>
    <source>
        <strain evidence="4 5">PY_sf001</strain>
    </source>
</reference>
<dbReference type="OrthoDB" id="5978806at2759"/>
<dbReference type="Proteomes" id="UP000242188">
    <property type="component" value="Unassembled WGS sequence"/>
</dbReference>
<evidence type="ECO:0000256" key="2">
    <source>
        <dbReference type="SAM" id="Phobius"/>
    </source>
</evidence>
<dbReference type="AlphaFoldDB" id="A0A210PTM9"/>
<proteinExistence type="predicted"/>
<feature type="chain" id="PRO_5013030047" evidence="3">
    <location>
        <begin position="20"/>
        <end position="601"/>
    </location>
</feature>